<organism evidence="3 4">
    <name type="scientific">Qipengyuania qiaonensis</name>
    <dbReference type="NCBI Taxonomy" id="2867240"/>
    <lineage>
        <taxon>Bacteria</taxon>
        <taxon>Pseudomonadati</taxon>
        <taxon>Pseudomonadota</taxon>
        <taxon>Alphaproteobacteria</taxon>
        <taxon>Sphingomonadales</taxon>
        <taxon>Erythrobacteraceae</taxon>
        <taxon>Qipengyuania</taxon>
    </lineage>
</organism>
<gene>
    <name evidence="3" type="ORF">K3174_00975</name>
</gene>
<dbReference type="Gene3D" id="3.40.960.10">
    <property type="entry name" value="VSR Endonuclease"/>
    <property type="match status" value="1"/>
</dbReference>
<proteinExistence type="predicted"/>
<feature type="region of interest" description="Disordered" evidence="1">
    <location>
        <begin position="1"/>
        <end position="32"/>
    </location>
</feature>
<accession>A0ABS7J186</accession>
<dbReference type="InterPro" id="IPR011335">
    <property type="entry name" value="Restrct_endonuc-II-like"/>
</dbReference>
<protein>
    <submittedName>
        <fullName evidence="3">DUF559 domain-containing protein</fullName>
    </submittedName>
</protein>
<dbReference type="InterPro" id="IPR047216">
    <property type="entry name" value="Endonuclease_DUF559_bact"/>
</dbReference>
<evidence type="ECO:0000313" key="4">
    <source>
        <dbReference type="Proteomes" id="UP000755104"/>
    </source>
</evidence>
<feature type="region of interest" description="Disordered" evidence="1">
    <location>
        <begin position="132"/>
        <end position="154"/>
    </location>
</feature>
<dbReference type="PANTHER" id="PTHR38590">
    <property type="entry name" value="BLL0828 PROTEIN"/>
    <property type="match status" value="1"/>
</dbReference>
<evidence type="ECO:0000256" key="1">
    <source>
        <dbReference type="SAM" id="MobiDB-lite"/>
    </source>
</evidence>
<dbReference type="PANTHER" id="PTHR38590:SF1">
    <property type="entry name" value="BLL0828 PROTEIN"/>
    <property type="match status" value="1"/>
</dbReference>
<evidence type="ECO:0000313" key="3">
    <source>
        <dbReference type="EMBL" id="MBX7481086.1"/>
    </source>
</evidence>
<reference evidence="3 4" key="1">
    <citation type="submission" date="2021-08" db="EMBL/GenBank/DDBJ databases">
        <title>Comparative Genomics Analysis of the Genus Qipengyuania Reveals Extensive Genetic Diversity and Metabolic Versatility, Including the Description of Fifteen Novel Species.</title>
        <authorList>
            <person name="Liu Y."/>
        </authorList>
    </citation>
    <scope>NUCLEOTIDE SEQUENCE [LARGE SCALE GENOMIC DNA]</scope>
    <source>
        <strain evidence="3 4">6D47A</strain>
    </source>
</reference>
<dbReference type="InterPro" id="IPR007569">
    <property type="entry name" value="DUF559"/>
</dbReference>
<dbReference type="RefSeq" id="WP_221555385.1">
    <property type="nucleotide sequence ID" value="NZ_JAIGNO010000001.1"/>
</dbReference>
<dbReference type="EMBL" id="JAIGNO010000001">
    <property type="protein sequence ID" value="MBX7481086.1"/>
    <property type="molecule type" value="Genomic_DNA"/>
</dbReference>
<keyword evidence="4" id="KW-1185">Reference proteome</keyword>
<feature type="domain" description="DUF559" evidence="2">
    <location>
        <begin position="24"/>
        <end position="128"/>
    </location>
</feature>
<sequence>MVNLEAPSSSEEGVGGGGVSQETLRKRASRMRREMPEPELRLWMELRHSRFNGLKFRRQVVIGKRIVDFFCPAKGLIVEIDGDTHDWEADKYRDDTMLRNHGFTTVRFNNEQVMRNLHGVLERLKSVLDETADRWPNGRKHHPQTPSSEEEGAY</sequence>
<name>A0ABS7J186_9SPHN</name>
<dbReference type="SUPFAM" id="SSF52980">
    <property type="entry name" value="Restriction endonuclease-like"/>
    <property type="match status" value="1"/>
</dbReference>
<comment type="caution">
    <text evidence="3">The sequence shown here is derived from an EMBL/GenBank/DDBJ whole genome shotgun (WGS) entry which is preliminary data.</text>
</comment>
<evidence type="ECO:0000259" key="2">
    <source>
        <dbReference type="Pfam" id="PF04480"/>
    </source>
</evidence>
<dbReference type="Proteomes" id="UP000755104">
    <property type="component" value="Unassembled WGS sequence"/>
</dbReference>
<dbReference type="Pfam" id="PF04480">
    <property type="entry name" value="DUF559"/>
    <property type="match status" value="1"/>
</dbReference>
<dbReference type="CDD" id="cd01038">
    <property type="entry name" value="Endonuclease_DUF559"/>
    <property type="match status" value="1"/>
</dbReference>